<dbReference type="SMART" id="SM00355">
    <property type="entry name" value="ZnF_C2H2"/>
    <property type="match status" value="2"/>
</dbReference>
<evidence type="ECO:0000256" key="7">
    <source>
        <dbReference type="ARBA" id="ARBA00023163"/>
    </source>
</evidence>
<dbReference type="InterPro" id="IPR036236">
    <property type="entry name" value="Znf_C2H2_sf"/>
</dbReference>
<dbReference type="PANTHER" id="PTHR23233:SF15">
    <property type="entry name" value="SAL-LIKE PROTEIN 2"/>
    <property type="match status" value="1"/>
</dbReference>
<keyword evidence="5" id="KW-0862">Zinc</keyword>
<proteinExistence type="inferred from homology"/>
<dbReference type="InterPro" id="IPR051565">
    <property type="entry name" value="Sal_C2H2-zinc-finger"/>
</dbReference>
<keyword evidence="4 10" id="KW-0863">Zinc-finger</keyword>
<dbReference type="Proteomes" id="UP000663888">
    <property type="component" value="Unassembled WGS sequence"/>
</dbReference>
<evidence type="ECO:0000313" key="14">
    <source>
        <dbReference type="Proteomes" id="UP000663888"/>
    </source>
</evidence>
<feature type="domain" description="C2H2-type" evidence="12">
    <location>
        <begin position="404"/>
        <end position="428"/>
    </location>
</feature>
<evidence type="ECO:0000256" key="3">
    <source>
        <dbReference type="ARBA" id="ARBA00022737"/>
    </source>
</evidence>
<dbReference type="Gene3D" id="3.30.160.60">
    <property type="entry name" value="Classic Zinc Finger"/>
    <property type="match status" value="2"/>
</dbReference>
<evidence type="ECO:0000313" key="13">
    <source>
        <dbReference type="EMBL" id="CAE6507694.1"/>
    </source>
</evidence>
<name>A0A8H3D4U9_9AGAM</name>
<feature type="compositionally biased region" description="Acidic residues" evidence="11">
    <location>
        <begin position="81"/>
        <end position="94"/>
    </location>
</feature>
<feature type="region of interest" description="Disordered" evidence="11">
    <location>
        <begin position="444"/>
        <end position="479"/>
    </location>
</feature>
<evidence type="ECO:0000256" key="5">
    <source>
        <dbReference type="ARBA" id="ARBA00022833"/>
    </source>
</evidence>
<evidence type="ECO:0000256" key="10">
    <source>
        <dbReference type="PROSITE-ProRule" id="PRU00042"/>
    </source>
</evidence>
<comment type="caution">
    <text evidence="13">The sequence shown here is derived from an EMBL/GenBank/DDBJ whole genome shotgun (WGS) entry which is preliminary data.</text>
</comment>
<dbReference type="AlphaFoldDB" id="A0A8H3D4U9"/>
<dbReference type="InterPro" id="IPR013087">
    <property type="entry name" value="Znf_C2H2_type"/>
</dbReference>
<feature type="compositionally biased region" description="Polar residues" evidence="11">
    <location>
        <begin position="462"/>
        <end position="471"/>
    </location>
</feature>
<feature type="region of interest" description="Disordered" evidence="11">
    <location>
        <begin position="78"/>
        <end position="119"/>
    </location>
</feature>
<evidence type="ECO:0000256" key="4">
    <source>
        <dbReference type="ARBA" id="ARBA00022771"/>
    </source>
</evidence>
<feature type="domain" description="C2H2-type" evidence="12">
    <location>
        <begin position="376"/>
        <end position="403"/>
    </location>
</feature>
<evidence type="ECO:0000256" key="6">
    <source>
        <dbReference type="ARBA" id="ARBA00023015"/>
    </source>
</evidence>
<dbReference type="PROSITE" id="PS00028">
    <property type="entry name" value="ZINC_FINGER_C2H2_1"/>
    <property type="match status" value="2"/>
</dbReference>
<protein>
    <recommendedName>
        <fullName evidence="12">C2H2-type domain-containing protein</fullName>
    </recommendedName>
</protein>
<evidence type="ECO:0000259" key="12">
    <source>
        <dbReference type="PROSITE" id="PS50157"/>
    </source>
</evidence>
<reference evidence="13" key="1">
    <citation type="submission" date="2021-01" db="EMBL/GenBank/DDBJ databases">
        <authorList>
            <person name="Kaushik A."/>
        </authorList>
    </citation>
    <scope>NUCLEOTIDE SEQUENCE</scope>
    <source>
        <strain evidence="13">AG4-R118</strain>
    </source>
</reference>
<sequence length="479" mass="53513">MCSIKVEDCETKPNLGQIGSRCGGIDVVRLGANPKKTDSGPPTPKTTKPKLIIPIKKEEEDDPLLYLVELFGLASLHETESSDSESDSGSEYDPESPPLSPQPKGYEPGYEPSYQPGYERSYEPALTRSYQPALARSYQSGPEVVYSDKFFFYASTRIYYYDRNRNVFTENGTPVYDNTFAFQSNELFSPSFHIDGLPFWFDLEGGLCSNDVNGAPYRIITWQNELPETFDLGQFVDPTLLQNDVTTFQPNLNPGPYYDPELTSMSMPTPPQYSTPKAKAEVLSPHVNSNSLQQGFQQGPKPLVWSPGSSTKSPIVSASSRESSLGPQGNSLFVGPQRREMKSPPIVEKWQHELGEVRKSLATARPTRKPGKEERRRCPICNKMFRRPSSLEDHLNVHSGDKPHTCPFKGCNTGFATKSNMKRHFLTHRVGQLEHYRPGLTPQALEARQPGGTKLGKASRAPTATYNSKSYHNGRFRIA</sequence>
<dbReference type="GO" id="GO:0000978">
    <property type="term" value="F:RNA polymerase II cis-regulatory region sequence-specific DNA binding"/>
    <property type="evidence" value="ECO:0007669"/>
    <property type="project" value="TreeGrafter"/>
</dbReference>
<keyword evidence="3" id="KW-0677">Repeat</keyword>
<evidence type="ECO:0000256" key="11">
    <source>
        <dbReference type="SAM" id="MobiDB-lite"/>
    </source>
</evidence>
<organism evidence="13 14">
    <name type="scientific">Rhizoctonia solani</name>
    <dbReference type="NCBI Taxonomy" id="456999"/>
    <lineage>
        <taxon>Eukaryota</taxon>
        <taxon>Fungi</taxon>
        <taxon>Dikarya</taxon>
        <taxon>Basidiomycota</taxon>
        <taxon>Agaricomycotina</taxon>
        <taxon>Agaricomycetes</taxon>
        <taxon>Cantharellales</taxon>
        <taxon>Ceratobasidiaceae</taxon>
        <taxon>Rhizoctonia</taxon>
    </lineage>
</organism>
<keyword evidence="6" id="KW-0805">Transcription regulation</keyword>
<evidence type="ECO:0000256" key="9">
    <source>
        <dbReference type="ARBA" id="ARBA00038474"/>
    </source>
</evidence>
<dbReference type="Pfam" id="PF00096">
    <property type="entry name" value="zf-C2H2"/>
    <property type="match status" value="2"/>
</dbReference>
<feature type="compositionally biased region" description="Polar residues" evidence="11">
    <location>
        <begin position="307"/>
        <end position="331"/>
    </location>
</feature>
<dbReference type="GO" id="GO:0000981">
    <property type="term" value="F:DNA-binding transcription factor activity, RNA polymerase II-specific"/>
    <property type="evidence" value="ECO:0007669"/>
    <property type="project" value="TreeGrafter"/>
</dbReference>
<keyword evidence="2" id="KW-0479">Metal-binding</keyword>
<keyword evidence="7" id="KW-0804">Transcription</keyword>
<dbReference type="PROSITE" id="PS50157">
    <property type="entry name" value="ZINC_FINGER_C2H2_2"/>
    <property type="match status" value="2"/>
</dbReference>
<feature type="region of interest" description="Disordered" evidence="11">
    <location>
        <begin position="292"/>
        <end position="336"/>
    </location>
</feature>
<evidence type="ECO:0000256" key="8">
    <source>
        <dbReference type="ARBA" id="ARBA00023242"/>
    </source>
</evidence>
<dbReference type="GO" id="GO:0005634">
    <property type="term" value="C:nucleus"/>
    <property type="evidence" value="ECO:0007669"/>
    <property type="project" value="UniProtKB-SubCell"/>
</dbReference>
<evidence type="ECO:0000256" key="1">
    <source>
        <dbReference type="ARBA" id="ARBA00004123"/>
    </source>
</evidence>
<keyword evidence="8" id="KW-0539">Nucleus</keyword>
<accession>A0A8H3D4U9</accession>
<gene>
    <name evidence="13" type="ORF">RDB_LOCUS162790</name>
</gene>
<comment type="subcellular location">
    <subcellularLocation>
        <location evidence="1">Nucleus</location>
    </subcellularLocation>
</comment>
<comment type="similarity">
    <text evidence="9">Belongs to the sal C2H2-type zinc-finger protein family.</text>
</comment>
<dbReference type="PANTHER" id="PTHR23233">
    <property type="entry name" value="SAL-LIKE PROTEIN"/>
    <property type="match status" value="1"/>
</dbReference>
<dbReference type="GO" id="GO:0008270">
    <property type="term" value="F:zinc ion binding"/>
    <property type="evidence" value="ECO:0007669"/>
    <property type="project" value="UniProtKB-KW"/>
</dbReference>
<feature type="region of interest" description="Disordered" evidence="11">
    <location>
        <begin position="32"/>
        <end position="51"/>
    </location>
</feature>
<evidence type="ECO:0000256" key="2">
    <source>
        <dbReference type="ARBA" id="ARBA00022723"/>
    </source>
</evidence>
<dbReference type="EMBL" id="CAJMWX010001854">
    <property type="protein sequence ID" value="CAE6507694.1"/>
    <property type="molecule type" value="Genomic_DNA"/>
</dbReference>
<dbReference type="SUPFAM" id="SSF57667">
    <property type="entry name" value="beta-beta-alpha zinc fingers"/>
    <property type="match status" value="1"/>
</dbReference>